<organism evidence="1 2">
    <name type="scientific">Streptomyces chryseus</name>
    <dbReference type="NCBI Taxonomy" id="68186"/>
    <lineage>
        <taxon>Bacteria</taxon>
        <taxon>Bacillati</taxon>
        <taxon>Actinomycetota</taxon>
        <taxon>Actinomycetes</taxon>
        <taxon>Kitasatosporales</taxon>
        <taxon>Streptomycetaceae</taxon>
        <taxon>Streptomyces</taxon>
    </lineage>
</organism>
<dbReference type="RefSeq" id="WP_189715349.1">
    <property type="nucleotide sequence ID" value="NZ_BMVO01000008.1"/>
</dbReference>
<reference evidence="2" key="1">
    <citation type="journal article" date="2019" name="Int. J. Syst. Evol. Microbiol.">
        <title>The Global Catalogue of Microorganisms (GCM) 10K type strain sequencing project: providing services to taxonomists for standard genome sequencing and annotation.</title>
        <authorList>
            <consortium name="The Broad Institute Genomics Platform"/>
            <consortium name="The Broad Institute Genome Sequencing Center for Infectious Disease"/>
            <person name="Wu L."/>
            <person name="Ma J."/>
        </authorList>
    </citation>
    <scope>NUCLEOTIDE SEQUENCE [LARGE SCALE GENOMIC DNA]</scope>
    <source>
        <strain evidence="2">JCM 4737</strain>
    </source>
</reference>
<gene>
    <name evidence="1" type="ORF">GCM10010346_31600</name>
</gene>
<comment type="caution">
    <text evidence="1">The sequence shown here is derived from an EMBL/GenBank/DDBJ whole genome shotgun (WGS) entry which is preliminary data.</text>
</comment>
<keyword evidence="2" id="KW-1185">Reference proteome</keyword>
<dbReference type="EMBL" id="BMVO01000008">
    <property type="protein sequence ID" value="GHB06065.1"/>
    <property type="molecule type" value="Genomic_DNA"/>
</dbReference>
<proteinExistence type="predicted"/>
<accession>A0ABQ3DM89</accession>
<sequence length="116" mass="12648">MPRILPNAITVGRNMTKAKRADMPVPRLISSRSDVGAPAVRMGEWVFTPPVRLRFAQEANATLHDKDRCIDLRYSSPLLEHLLAELGRIEAEFATLSGAAEAPGGHRGQPGGQRHA</sequence>
<dbReference type="Proteomes" id="UP000599437">
    <property type="component" value="Unassembled WGS sequence"/>
</dbReference>
<evidence type="ECO:0000313" key="1">
    <source>
        <dbReference type="EMBL" id="GHB06065.1"/>
    </source>
</evidence>
<protein>
    <submittedName>
        <fullName evidence="1">Uncharacterized protein</fullName>
    </submittedName>
</protein>
<evidence type="ECO:0000313" key="2">
    <source>
        <dbReference type="Proteomes" id="UP000599437"/>
    </source>
</evidence>
<name>A0ABQ3DM89_9ACTN</name>